<dbReference type="PANTHER" id="PTHR21212:SF0">
    <property type="entry name" value="SEIPIN"/>
    <property type="match status" value="1"/>
</dbReference>
<feature type="compositionally biased region" description="Basic residues" evidence="7">
    <location>
        <begin position="391"/>
        <end position="400"/>
    </location>
</feature>
<feature type="region of interest" description="Disordered" evidence="7">
    <location>
        <begin position="354"/>
        <end position="400"/>
    </location>
</feature>
<feature type="compositionally biased region" description="Basic and acidic residues" evidence="7">
    <location>
        <begin position="288"/>
        <end position="310"/>
    </location>
</feature>
<dbReference type="GO" id="GO:0006629">
    <property type="term" value="P:lipid metabolic process"/>
    <property type="evidence" value="ECO:0007669"/>
    <property type="project" value="UniProtKB-KW"/>
</dbReference>
<accession>A0AA38S0V4</accession>
<keyword evidence="10" id="KW-1185">Reference proteome</keyword>
<evidence type="ECO:0000256" key="3">
    <source>
        <dbReference type="ARBA" id="ARBA00022824"/>
    </source>
</evidence>
<protein>
    <submittedName>
        <fullName evidence="9">Seipin</fullName>
    </submittedName>
</protein>
<dbReference type="AlphaFoldDB" id="A0AA38S0V4"/>
<comment type="subcellular location">
    <subcellularLocation>
        <location evidence="1">Endoplasmic reticulum membrane</location>
        <topology evidence="1">Multi-pass membrane protein</topology>
    </subcellularLocation>
</comment>
<evidence type="ECO:0000256" key="8">
    <source>
        <dbReference type="SAM" id="Phobius"/>
    </source>
</evidence>
<evidence type="ECO:0000256" key="4">
    <source>
        <dbReference type="ARBA" id="ARBA00022989"/>
    </source>
</evidence>
<dbReference type="Pfam" id="PF06775">
    <property type="entry name" value="Seipin"/>
    <property type="match status" value="1"/>
</dbReference>
<evidence type="ECO:0000256" key="1">
    <source>
        <dbReference type="ARBA" id="ARBA00004477"/>
    </source>
</evidence>
<evidence type="ECO:0000313" key="9">
    <source>
        <dbReference type="EMBL" id="KAJ9162403.1"/>
    </source>
</evidence>
<keyword evidence="5" id="KW-0443">Lipid metabolism</keyword>
<reference evidence="9" key="1">
    <citation type="submission" date="2022-07" db="EMBL/GenBank/DDBJ databases">
        <title>Fungi with potential for degradation of polypropylene.</title>
        <authorList>
            <person name="Gostincar C."/>
        </authorList>
    </citation>
    <scope>NUCLEOTIDE SEQUENCE</scope>
    <source>
        <strain evidence="9">EXF-13287</strain>
    </source>
</reference>
<dbReference type="PANTHER" id="PTHR21212">
    <property type="entry name" value="BERNARDINELLI-SEIP CONGENITAL LIPODYSTROPHY 2 HOMOLOG BSCL2 PROTEIN"/>
    <property type="match status" value="1"/>
</dbReference>
<dbReference type="InterPro" id="IPR009617">
    <property type="entry name" value="Seipin"/>
</dbReference>
<evidence type="ECO:0000256" key="6">
    <source>
        <dbReference type="ARBA" id="ARBA00023136"/>
    </source>
</evidence>
<evidence type="ECO:0000256" key="7">
    <source>
        <dbReference type="SAM" id="MobiDB-lite"/>
    </source>
</evidence>
<dbReference type="EMBL" id="JANBVN010000012">
    <property type="protein sequence ID" value="KAJ9162403.1"/>
    <property type="molecule type" value="Genomic_DNA"/>
</dbReference>
<dbReference type="GO" id="GO:0140042">
    <property type="term" value="P:lipid droplet formation"/>
    <property type="evidence" value="ECO:0007669"/>
    <property type="project" value="UniProtKB-ARBA"/>
</dbReference>
<name>A0AA38S0V4_9PEZI</name>
<gene>
    <name evidence="9" type="ORF">NKR19_g1335</name>
</gene>
<evidence type="ECO:0000256" key="2">
    <source>
        <dbReference type="ARBA" id="ARBA00022692"/>
    </source>
</evidence>
<comment type="caution">
    <text evidence="9">The sequence shown here is derived from an EMBL/GenBank/DDBJ whole genome shotgun (WGS) entry which is preliminary data.</text>
</comment>
<feature type="region of interest" description="Disordered" evidence="7">
    <location>
        <begin position="285"/>
        <end position="335"/>
    </location>
</feature>
<feature type="transmembrane region" description="Helical" evidence="8">
    <location>
        <begin position="20"/>
        <end position="44"/>
    </location>
</feature>
<dbReference type="Proteomes" id="UP001174691">
    <property type="component" value="Unassembled WGS sequence"/>
</dbReference>
<organism evidence="9 10">
    <name type="scientific">Coniochaeta hoffmannii</name>
    <dbReference type="NCBI Taxonomy" id="91930"/>
    <lineage>
        <taxon>Eukaryota</taxon>
        <taxon>Fungi</taxon>
        <taxon>Dikarya</taxon>
        <taxon>Ascomycota</taxon>
        <taxon>Pezizomycotina</taxon>
        <taxon>Sordariomycetes</taxon>
        <taxon>Sordariomycetidae</taxon>
        <taxon>Coniochaetales</taxon>
        <taxon>Coniochaetaceae</taxon>
        <taxon>Coniochaeta</taxon>
    </lineage>
</organism>
<dbReference type="CDD" id="cd23995">
    <property type="entry name" value="Seipin_BSCL2_like"/>
    <property type="match status" value="1"/>
</dbReference>
<feature type="compositionally biased region" description="Acidic residues" evidence="7">
    <location>
        <begin position="360"/>
        <end position="369"/>
    </location>
</feature>
<proteinExistence type="predicted"/>
<sequence>MDFLTQTYSALTSRTAQRTLVNTVLLTSAASFLYALAAVAYILFYNAYLPDQVTTLPIHLQYGYGPNPYGHSPLSNLKDHQAYDVSVSLTLPRSPANIDRGNFMIALYLLDKPGTAVSPPIDQTHHLYTDTNPTTTPTTLFPPPDPHTHLASRRVLLASHRPALIPYSDPLVSLASRLLFLPARVLLPHSSSASSSVVSLTVPLVERASFPPGSLPQTLFLELQAGQSLRVAAASVTLTAQLSGVRFLMHRYRASAFLAGTAAFWGCEVVFMGVAWAVLSSVLSSGGEGERGRQPKLEGGKERKGIKGEEGEGVMSDTERTFPTTSRAPPLKYESSGGIKEEIGLAAALSMAELPVAGGEADDEDDEPEEGWRDSGIGTSYSDAGAGTGGVRRRVSGKGR</sequence>
<keyword evidence="6 8" id="KW-0472">Membrane</keyword>
<keyword evidence="3" id="KW-0256">Endoplasmic reticulum</keyword>
<evidence type="ECO:0000256" key="5">
    <source>
        <dbReference type="ARBA" id="ARBA00023098"/>
    </source>
</evidence>
<dbReference type="GO" id="GO:0005789">
    <property type="term" value="C:endoplasmic reticulum membrane"/>
    <property type="evidence" value="ECO:0007669"/>
    <property type="project" value="UniProtKB-SubCell"/>
</dbReference>
<keyword evidence="4 8" id="KW-1133">Transmembrane helix</keyword>
<keyword evidence="2 8" id="KW-0812">Transmembrane</keyword>
<evidence type="ECO:0000313" key="10">
    <source>
        <dbReference type="Proteomes" id="UP001174691"/>
    </source>
</evidence>